<keyword evidence="5" id="KW-0694">RNA-binding</keyword>
<dbReference type="PANTHER" id="PTHR47959:SF24">
    <property type="entry name" value="ATP-DEPENDENT RNA HELICASE"/>
    <property type="match status" value="1"/>
</dbReference>
<keyword evidence="8" id="KW-1185">Reference proteome</keyword>
<evidence type="ECO:0000313" key="7">
    <source>
        <dbReference type="EMBL" id="KAK7447458.1"/>
    </source>
</evidence>
<protein>
    <recommendedName>
        <fullName evidence="6">Helicase ATP-binding domain-containing protein</fullName>
    </recommendedName>
</protein>
<dbReference type="Pfam" id="PF00270">
    <property type="entry name" value="DEAD"/>
    <property type="match status" value="1"/>
</dbReference>
<dbReference type="InterPro" id="IPR011545">
    <property type="entry name" value="DEAD/DEAH_box_helicase_dom"/>
</dbReference>
<keyword evidence="1" id="KW-0547">Nucleotide-binding</keyword>
<keyword evidence="4" id="KW-0067">ATP-binding</keyword>
<dbReference type="EMBL" id="JBANRG010000041">
    <property type="protein sequence ID" value="KAK7447458.1"/>
    <property type="molecule type" value="Genomic_DNA"/>
</dbReference>
<keyword evidence="3" id="KW-0347">Helicase</keyword>
<evidence type="ECO:0000259" key="6">
    <source>
        <dbReference type="PROSITE" id="PS51192"/>
    </source>
</evidence>
<dbReference type="SUPFAM" id="SSF52540">
    <property type="entry name" value="P-loop containing nucleoside triphosphate hydrolases"/>
    <property type="match status" value="1"/>
</dbReference>
<dbReference type="SMART" id="SM00487">
    <property type="entry name" value="DEXDc"/>
    <property type="match status" value="1"/>
</dbReference>
<sequence>MHAPGLEGRDIIGIAPTGSGKTAVFALPILHCLWERPQGLFACILVPTQELAYQIAAQFDVLEATMGVRSVAIIGGDEDWIKQAVALAKKPHIVVATPGRLDHLKATKGYQVFILDEANRLLGSDFDVSIEEILKVVPSECTTYLFSATLTSQVTTLKRANLRNPVHVQVSNKQIELKVEPMFPQ</sequence>
<evidence type="ECO:0000313" key="8">
    <source>
        <dbReference type="Proteomes" id="UP001498398"/>
    </source>
</evidence>
<reference evidence="7 8" key="1">
    <citation type="submission" date="2024-01" db="EMBL/GenBank/DDBJ databases">
        <title>A draft genome for the cacao thread blight pathogen Marasmiellus scandens.</title>
        <authorList>
            <person name="Baruah I.K."/>
            <person name="Leung J."/>
            <person name="Bukari Y."/>
            <person name="Amoako-Attah I."/>
            <person name="Meinhardt L.W."/>
            <person name="Bailey B.A."/>
            <person name="Cohen S.P."/>
        </authorList>
    </citation>
    <scope>NUCLEOTIDE SEQUENCE [LARGE SCALE GENOMIC DNA]</scope>
    <source>
        <strain evidence="7 8">GH-19</strain>
    </source>
</reference>
<feature type="domain" description="Helicase ATP-binding" evidence="6">
    <location>
        <begin position="2"/>
        <end position="168"/>
    </location>
</feature>
<proteinExistence type="predicted"/>
<evidence type="ECO:0000256" key="4">
    <source>
        <dbReference type="ARBA" id="ARBA00022840"/>
    </source>
</evidence>
<name>A0ABR1J2R4_9AGAR</name>
<keyword evidence="2" id="KW-0378">Hydrolase</keyword>
<dbReference type="InterPro" id="IPR014001">
    <property type="entry name" value="Helicase_ATP-bd"/>
</dbReference>
<gene>
    <name evidence="7" type="ORF">VKT23_014167</name>
</gene>
<dbReference type="Proteomes" id="UP001498398">
    <property type="component" value="Unassembled WGS sequence"/>
</dbReference>
<evidence type="ECO:0000256" key="3">
    <source>
        <dbReference type="ARBA" id="ARBA00022806"/>
    </source>
</evidence>
<dbReference type="PROSITE" id="PS51192">
    <property type="entry name" value="HELICASE_ATP_BIND_1"/>
    <property type="match status" value="1"/>
</dbReference>
<evidence type="ECO:0000256" key="1">
    <source>
        <dbReference type="ARBA" id="ARBA00022741"/>
    </source>
</evidence>
<dbReference type="InterPro" id="IPR050079">
    <property type="entry name" value="DEAD_box_RNA_helicase"/>
</dbReference>
<evidence type="ECO:0000256" key="2">
    <source>
        <dbReference type="ARBA" id="ARBA00022801"/>
    </source>
</evidence>
<dbReference type="Gene3D" id="3.40.50.300">
    <property type="entry name" value="P-loop containing nucleotide triphosphate hydrolases"/>
    <property type="match status" value="1"/>
</dbReference>
<dbReference type="InterPro" id="IPR027417">
    <property type="entry name" value="P-loop_NTPase"/>
</dbReference>
<evidence type="ECO:0000256" key="5">
    <source>
        <dbReference type="ARBA" id="ARBA00022884"/>
    </source>
</evidence>
<accession>A0ABR1J2R4</accession>
<comment type="caution">
    <text evidence="7">The sequence shown here is derived from an EMBL/GenBank/DDBJ whole genome shotgun (WGS) entry which is preliminary data.</text>
</comment>
<organism evidence="7 8">
    <name type="scientific">Marasmiellus scandens</name>
    <dbReference type="NCBI Taxonomy" id="2682957"/>
    <lineage>
        <taxon>Eukaryota</taxon>
        <taxon>Fungi</taxon>
        <taxon>Dikarya</taxon>
        <taxon>Basidiomycota</taxon>
        <taxon>Agaricomycotina</taxon>
        <taxon>Agaricomycetes</taxon>
        <taxon>Agaricomycetidae</taxon>
        <taxon>Agaricales</taxon>
        <taxon>Marasmiineae</taxon>
        <taxon>Omphalotaceae</taxon>
        <taxon>Marasmiellus</taxon>
    </lineage>
</organism>
<dbReference type="PANTHER" id="PTHR47959">
    <property type="entry name" value="ATP-DEPENDENT RNA HELICASE RHLE-RELATED"/>
    <property type="match status" value="1"/>
</dbReference>